<evidence type="ECO:0000256" key="21">
    <source>
        <dbReference type="SAM" id="SignalP"/>
    </source>
</evidence>
<evidence type="ECO:0000256" key="12">
    <source>
        <dbReference type="ARBA" id="ARBA00022840"/>
    </source>
</evidence>
<dbReference type="InterPro" id="IPR013210">
    <property type="entry name" value="LRR_N_plant-typ"/>
</dbReference>
<dbReference type="FunFam" id="1.10.510.10:FF:000468">
    <property type="entry name" value="PTI1-like tyrosine-protein kinase 3"/>
    <property type="match status" value="1"/>
</dbReference>
<dbReference type="GO" id="GO:0051707">
    <property type="term" value="P:response to other organism"/>
    <property type="evidence" value="ECO:0007669"/>
    <property type="project" value="UniProtKB-ARBA"/>
</dbReference>
<dbReference type="CDD" id="cd14066">
    <property type="entry name" value="STKc_IRAK"/>
    <property type="match status" value="1"/>
</dbReference>
<evidence type="ECO:0000259" key="22">
    <source>
        <dbReference type="PROSITE" id="PS50011"/>
    </source>
</evidence>
<keyword evidence="15" id="KW-1015">Disulfide bond</keyword>
<dbReference type="PANTHER" id="PTHR47986">
    <property type="entry name" value="OSJNBA0070M12.3 PROTEIN"/>
    <property type="match status" value="1"/>
</dbReference>
<comment type="subcellular location">
    <subcellularLocation>
        <location evidence="1">Cell membrane</location>
        <topology evidence="1">Single-pass membrane protein</topology>
    </subcellularLocation>
</comment>
<keyword evidence="9" id="KW-0677">Repeat</keyword>
<keyword evidence="7 20" id="KW-0812">Transmembrane</keyword>
<keyword evidence="5" id="KW-0433">Leucine-rich repeat</keyword>
<dbReference type="GO" id="GO:0005524">
    <property type="term" value="F:ATP binding"/>
    <property type="evidence" value="ECO:0007669"/>
    <property type="project" value="UniProtKB-UniRule"/>
</dbReference>
<feature type="region of interest" description="Disordered" evidence="19">
    <location>
        <begin position="920"/>
        <end position="950"/>
    </location>
</feature>
<dbReference type="InterPro" id="IPR000719">
    <property type="entry name" value="Prot_kinase_dom"/>
</dbReference>
<dbReference type="Gene3D" id="1.10.510.10">
    <property type="entry name" value="Transferase(Phosphotransferase) domain 1"/>
    <property type="match status" value="1"/>
</dbReference>
<keyword evidence="4" id="KW-0723">Serine/threonine-protein kinase</keyword>
<accession>A0AAV2G289</accession>
<evidence type="ECO:0000256" key="3">
    <source>
        <dbReference type="ARBA" id="ARBA00022475"/>
    </source>
</evidence>
<keyword evidence="11" id="KW-0418">Kinase</keyword>
<dbReference type="InterPro" id="IPR001611">
    <property type="entry name" value="Leu-rich_rpt"/>
</dbReference>
<evidence type="ECO:0000256" key="4">
    <source>
        <dbReference type="ARBA" id="ARBA00022527"/>
    </source>
</evidence>
<evidence type="ECO:0000256" key="5">
    <source>
        <dbReference type="ARBA" id="ARBA00022614"/>
    </source>
</evidence>
<dbReference type="GO" id="GO:0005886">
    <property type="term" value="C:plasma membrane"/>
    <property type="evidence" value="ECO:0007669"/>
    <property type="project" value="UniProtKB-SubCell"/>
</dbReference>
<dbReference type="FunFam" id="3.30.200.20:FF:000039">
    <property type="entry name" value="receptor-like protein kinase FERONIA"/>
    <property type="match status" value="1"/>
</dbReference>
<dbReference type="Gene3D" id="3.30.200.20">
    <property type="entry name" value="Phosphorylase Kinase, domain 1"/>
    <property type="match status" value="1"/>
</dbReference>
<dbReference type="SUPFAM" id="SSF52058">
    <property type="entry name" value="L domain-like"/>
    <property type="match status" value="2"/>
</dbReference>
<evidence type="ECO:0000256" key="14">
    <source>
        <dbReference type="ARBA" id="ARBA00023136"/>
    </source>
</evidence>
<evidence type="ECO:0000313" key="23">
    <source>
        <dbReference type="EMBL" id="CAL1404372.1"/>
    </source>
</evidence>
<comment type="similarity">
    <text evidence="2">Belongs to the protein kinase superfamily. Ser/Thr protein kinase family.</text>
</comment>
<organism evidence="23 24">
    <name type="scientific">Linum trigynum</name>
    <dbReference type="NCBI Taxonomy" id="586398"/>
    <lineage>
        <taxon>Eukaryota</taxon>
        <taxon>Viridiplantae</taxon>
        <taxon>Streptophyta</taxon>
        <taxon>Embryophyta</taxon>
        <taxon>Tracheophyta</taxon>
        <taxon>Spermatophyta</taxon>
        <taxon>Magnoliopsida</taxon>
        <taxon>eudicotyledons</taxon>
        <taxon>Gunneridae</taxon>
        <taxon>Pentapetalae</taxon>
        <taxon>rosids</taxon>
        <taxon>fabids</taxon>
        <taxon>Malpighiales</taxon>
        <taxon>Linaceae</taxon>
        <taxon>Linum</taxon>
    </lineage>
</organism>
<feature type="chain" id="PRO_5043943040" description="Protein kinase domain-containing protein" evidence="21">
    <location>
        <begin position="26"/>
        <end position="950"/>
    </location>
</feature>
<evidence type="ECO:0000256" key="15">
    <source>
        <dbReference type="ARBA" id="ARBA00023157"/>
    </source>
</evidence>
<evidence type="ECO:0000256" key="13">
    <source>
        <dbReference type="ARBA" id="ARBA00022989"/>
    </source>
</evidence>
<feature type="domain" description="Protein kinase" evidence="22">
    <location>
        <begin position="581"/>
        <end position="868"/>
    </location>
</feature>
<evidence type="ECO:0000256" key="18">
    <source>
        <dbReference type="PROSITE-ProRule" id="PRU10141"/>
    </source>
</evidence>
<sequence>MGHFLLLPLYLLLAFLFLLLTGVVAADDSFVLLKLAKSISPLPPGWSSKSSTGFCNWKGIKCDSSNTKVTSITLSNLGVSGTLPPEISTLTHLETLSLQNNNFQGPLPSLSKLPNLQSVFLDNNNFSSIPPGFFKDLVNLETLSIGNNLDLPPWQIPSQDLLGSPLLTSFLAQHANIFGSIPDVFGSLVSLQNLKLSYNNLTGPLPQSMANSSIQNLWLNNQEMGLSGNLHVLAGMSQLSQVWVHNNQFTGPIPDLSKCDNLYDLQLRDNQLTGIVPVDMLASLPKLSNISLSNNKFQGPVPVFPSRIKVVNSGANNFCAAPGVGCAGQVKALLQVAEAFGYPTSLSDKWEGNDPCSRWSFITCDPDKKNVTTVNLAKQGFAGKISPAFAQLASLQFLYLNENNLTGLIPDSLTTLPQLKVVDLSNNNLSGRIPVFSSHVKLTLYPGNKFLGTNIDTSATTGGASSTEPEDPANGTGRYSSKISKGVIVAIVVLVFLFVLAVVIFVLLRYKKMKKKGNKIGDEEGKLMFGKGGKGNNKEIYIIADELHGRSGGKGVVGQKIVEDHGASMSIEVLRQATDDFSEKRIIGKGGFGVVYKGDLHDGTQVAVKRMESAGPMGSKGLKEFQAEIAVLSNVRHRHLVAFLGYCINESERLLVYEYMSRGTLGQHLFDRHRHPLTWKQRITIALDVARGVEYLHSLAQQSFIHRDLKPSNILLGDDMRAKVSDFGLVKHATDGKQSMETRLAGTFGYLAPEYATTGRVSRKADVYAFGVILMELITGRKALDDTVEDETSHLVTWFRMMMNSNKNNIQAAIDGALTVVHNQDQDEHESTLEAIHKVAQLAGHCTATEPSQRPEMGHAVNVLAPLVEQWTPSNNQYDQYSSTTGDLQEQQGSAGIDLNMTLPQALQRWKAASEDASTTFAAPSLTSTNDTDDADAQRTFNHTSAATDR</sequence>
<keyword evidence="16" id="KW-0675">Receptor</keyword>
<dbReference type="Pfam" id="PF00560">
    <property type="entry name" value="LRR_1"/>
    <property type="match status" value="2"/>
</dbReference>
<dbReference type="FunFam" id="3.80.10.10:FF:000190">
    <property type="entry name" value="Receptor-like kinase TMK4"/>
    <property type="match status" value="1"/>
</dbReference>
<evidence type="ECO:0000256" key="11">
    <source>
        <dbReference type="ARBA" id="ARBA00022777"/>
    </source>
</evidence>
<dbReference type="Pfam" id="PF07714">
    <property type="entry name" value="PK_Tyr_Ser-Thr"/>
    <property type="match status" value="1"/>
</dbReference>
<evidence type="ECO:0000256" key="10">
    <source>
        <dbReference type="ARBA" id="ARBA00022741"/>
    </source>
</evidence>
<evidence type="ECO:0000256" key="19">
    <source>
        <dbReference type="SAM" id="MobiDB-lite"/>
    </source>
</evidence>
<evidence type="ECO:0000256" key="6">
    <source>
        <dbReference type="ARBA" id="ARBA00022679"/>
    </source>
</evidence>
<evidence type="ECO:0000313" key="24">
    <source>
        <dbReference type="Proteomes" id="UP001497516"/>
    </source>
</evidence>
<dbReference type="SUPFAM" id="SSF56112">
    <property type="entry name" value="Protein kinase-like (PK-like)"/>
    <property type="match status" value="1"/>
</dbReference>
<dbReference type="Gene3D" id="3.80.10.10">
    <property type="entry name" value="Ribonuclease Inhibitor"/>
    <property type="match status" value="2"/>
</dbReference>
<evidence type="ECO:0000256" key="9">
    <source>
        <dbReference type="ARBA" id="ARBA00022737"/>
    </source>
</evidence>
<protein>
    <recommendedName>
        <fullName evidence="22">Protein kinase domain-containing protein</fullName>
    </recommendedName>
</protein>
<dbReference type="InterPro" id="IPR032675">
    <property type="entry name" value="LRR_dom_sf"/>
</dbReference>
<evidence type="ECO:0000256" key="1">
    <source>
        <dbReference type="ARBA" id="ARBA00004162"/>
    </source>
</evidence>
<dbReference type="GO" id="GO:0004674">
    <property type="term" value="F:protein serine/threonine kinase activity"/>
    <property type="evidence" value="ECO:0007669"/>
    <property type="project" value="UniProtKB-KW"/>
</dbReference>
<dbReference type="SMART" id="SM00220">
    <property type="entry name" value="S_TKc"/>
    <property type="match status" value="1"/>
</dbReference>
<dbReference type="Pfam" id="PF13855">
    <property type="entry name" value="LRR_8"/>
    <property type="match status" value="2"/>
</dbReference>
<dbReference type="PROSITE" id="PS00108">
    <property type="entry name" value="PROTEIN_KINASE_ST"/>
    <property type="match status" value="1"/>
</dbReference>
<evidence type="ECO:0000256" key="8">
    <source>
        <dbReference type="ARBA" id="ARBA00022729"/>
    </source>
</evidence>
<reference evidence="23 24" key="1">
    <citation type="submission" date="2024-04" db="EMBL/GenBank/DDBJ databases">
        <authorList>
            <person name="Fracassetti M."/>
        </authorList>
    </citation>
    <scope>NUCLEOTIDE SEQUENCE [LARGE SCALE GENOMIC DNA]</scope>
</reference>
<evidence type="ECO:0000256" key="20">
    <source>
        <dbReference type="SAM" id="Phobius"/>
    </source>
</evidence>
<dbReference type="PANTHER" id="PTHR47986:SF10">
    <property type="entry name" value="RECEPTOR-LIKE KINASE TMK4"/>
    <property type="match status" value="1"/>
</dbReference>
<keyword evidence="12 18" id="KW-0067">ATP-binding</keyword>
<evidence type="ECO:0000256" key="17">
    <source>
        <dbReference type="ARBA" id="ARBA00023180"/>
    </source>
</evidence>
<feature type="binding site" evidence="18">
    <location>
        <position position="609"/>
    </location>
    <ligand>
        <name>ATP</name>
        <dbReference type="ChEBI" id="CHEBI:30616"/>
    </ligand>
</feature>
<feature type="transmembrane region" description="Helical" evidence="20">
    <location>
        <begin position="487"/>
        <end position="508"/>
    </location>
</feature>
<feature type="compositionally biased region" description="Polar residues" evidence="19">
    <location>
        <begin position="920"/>
        <end position="930"/>
    </location>
</feature>
<dbReference type="PROSITE" id="PS51450">
    <property type="entry name" value="LRR"/>
    <property type="match status" value="1"/>
</dbReference>
<feature type="signal peptide" evidence="21">
    <location>
        <begin position="1"/>
        <end position="25"/>
    </location>
</feature>
<dbReference type="Pfam" id="PF08263">
    <property type="entry name" value="LRRNT_2"/>
    <property type="match status" value="2"/>
</dbReference>
<keyword evidence="13 20" id="KW-1133">Transmembrane helix</keyword>
<feature type="compositionally biased region" description="Polar residues" evidence="19">
    <location>
        <begin position="939"/>
        <end position="950"/>
    </location>
</feature>
<keyword evidence="3" id="KW-1003">Cell membrane</keyword>
<keyword evidence="24" id="KW-1185">Reference proteome</keyword>
<dbReference type="Proteomes" id="UP001497516">
    <property type="component" value="Chromosome 7"/>
</dbReference>
<gene>
    <name evidence="23" type="ORF">LTRI10_LOCUS44234</name>
</gene>
<evidence type="ECO:0000256" key="7">
    <source>
        <dbReference type="ARBA" id="ARBA00022692"/>
    </source>
</evidence>
<keyword evidence="6" id="KW-0808">Transferase</keyword>
<dbReference type="SMART" id="SM00369">
    <property type="entry name" value="LRR_TYP"/>
    <property type="match status" value="5"/>
</dbReference>
<keyword evidence="14 20" id="KW-0472">Membrane</keyword>
<keyword evidence="10 18" id="KW-0547">Nucleotide-binding</keyword>
<dbReference type="PROSITE" id="PS50011">
    <property type="entry name" value="PROTEIN_KINASE_DOM"/>
    <property type="match status" value="1"/>
</dbReference>
<keyword evidence="8 21" id="KW-0732">Signal</keyword>
<dbReference type="InterPro" id="IPR017441">
    <property type="entry name" value="Protein_kinase_ATP_BS"/>
</dbReference>
<dbReference type="EMBL" id="OZ034820">
    <property type="protein sequence ID" value="CAL1404372.1"/>
    <property type="molecule type" value="Genomic_DNA"/>
</dbReference>
<dbReference type="PROSITE" id="PS00107">
    <property type="entry name" value="PROTEIN_KINASE_ATP"/>
    <property type="match status" value="1"/>
</dbReference>
<evidence type="ECO:0000256" key="16">
    <source>
        <dbReference type="ARBA" id="ARBA00023170"/>
    </source>
</evidence>
<dbReference type="InterPro" id="IPR052422">
    <property type="entry name" value="Auxin_Ser/Thr_Kinase"/>
</dbReference>
<proteinExistence type="inferred from homology"/>
<evidence type="ECO:0000256" key="2">
    <source>
        <dbReference type="ARBA" id="ARBA00008684"/>
    </source>
</evidence>
<dbReference type="AlphaFoldDB" id="A0AAV2G289"/>
<name>A0AAV2G289_9ROSI</name>
<dbReference type="InterPro" id="IPR008271">
    <property type="entry name" value="Ser/Thr_kinase_AS"/>
</dbReference>
<dbReference type="FunFam" id="3.80.10.10:FF:000129">
    <property type="entry name" value="Leucine-rich repeat receptor-like kinase"/>
    <property type="match status" value="1"/>
</dbReference>
<dbReference type="InterPro" id="IPR001245">
    <property type="entry name" value="Ser-Thr/Tyr_kinase_cat_dom"/>
</dbReference>
<dbReference type="InterPro" id="IPR011009">
    <property type="entry name" value="Kinase-like_dom_sf"/>
</dbReference>
<dbReference type="InterPro" id="IPR003591">
    <property type="entry name" value="Leu-rich_rpt_typical-subtyp"/>
</dbReference>
<keyword evidence="17" id="KW-0325">Glycoprotein</keyword>